<comment type="caution">
    <text evidence="1">The sequence shown here is derived from an EMBL/GenBank/DDBJ whole genome shotgun (WGS) entry which is preliminary data.</text>
</comment>
<sequence>MSRLFIIPTGNSDSIAANAPISSIIALPHPSTAVPTRYLVTRSPLAIHELTIIDHPAPHSTLISPPTRSDSDDTSTTTATSSPASETSPAEQDTGAVMSSAKLHIATPVTPFLFLLRVLLQHEPQYRTWDDISDCLQLEAPACRHILSLLESGLDKVTDTVEPAAGLRCYRLSREKLFRTLSSRIARMANNLPEILAQTHVTNKLAPVRFDERTPDEMYDRARRQVAIAILAGYLPASLAKEFVSKFESEKRMLDEFASGLEKARAQEMMRQMMAAGAAGNGSKRRFEDEDGDETSKNKKKNANASNGVRKLKKADTSGMSKLTTFFAKK</sequence>
<name>A0ACC3TFN1_9ASCO</name>
<reference evidence="2" key="1">
    <citation type="journal article" date="2024" name="Front. Bioeng. Biotechnol.">
        <title>Genome-scale model development and genomic sequencing of the oleaginous clade Lipomyces.</title>
        <authorList>
            <person name="Czajka J.J."/>
            <person name="Han Y."/>
            <person name="Kim J."/>
            <person name="Mondo S.J."/>
            <person name="Hofstad B.A."/>
            <person name="Robles A."/>
            <person name="Haridas S."/>
            <person name="Riley R."/>
            <person name="LaButti K."/>
            <person name="Pangilinan J."/>
            <person name="Andreopoulos W."/>
            <person name="Lipzen A."/>
            <person name="Yan J."/>
            <person name="Wang M."/>
            <person name="Ng V."/>
            <person name="Grigoriev I.V."/>
            <person name="Spatafora J.W."/>
            <person name="Magnuson J.K."/>
            <person name="Baker S.E."/>
            <person name="Pomraning K.R."/>
        </authorList>
    </citation>
    <scope>NUCLEOTIDE SEQUENCE [LARGE SCALE GENOMIC DNA]</scope>
    <source>
        <strain evidence="2">CBS 10300</strain>
    </source>
</reference>
<dbReference type="EMBL" id="MU970169">
    <property type="protein sequence ID" value="KAK9319677.1"/>
    <property type="molecule type" value="Genomic_DNA"/>
</dbReference>
<gene>
    <name evidence="1" type="ORF">V1517DRAFT_331733</name>
</gene>
<accession>A0ACC3TFN1</accession>
<dbReference type="Proteomes" id="UP001489719">
    <property type="component" value="Unassembled WGS sequence"/>
</dbReference>
<keyword evidence="2" id="KW-1185">Reference proteome</keyword>
<organism evidence="1 2">
    <name type="scientific">Lipomyces orientalis</name>
    <dbReference type="NCBI Taxonomy" id="1233043"/>
    <lineage>
        <taxon>Eukaryota</taxon>
        <taxon>Fungi</taxon>
        <taxon>Dikarya</taxon>
        <taxon>Ascomycota</taxon>
        <taxon>Saccharomycotina</taxon>
        <taxon>Lipomycetes</taxon>
        <taxon>Lipomycetales</taxon>
        <taxon>Lipomycetaceae</taxon>
        <taxon>Lipomyces</taxon>
    </lineage>
</organism>
<evidence type="ECO:0000313" key="2">
    <source>
        <dbReference type="Proteomes" id="UP001489719"/>
    </source>
</evidence>
<protein>
    <submittedName>
        <fullName evidence="1">Ribonuclease H2, subunit B</fullName>
    </submittedName>
</protein>
<proteinExistence type="predicted"/>
<evidence type="ECO:0000313" key="1">
    <source>
        <dbReference type="EMBL" id="KAK9319677.1"/>
    </source>
</evidence>